<reference evidence="2" key="1">
    <citation type="submission" date="2024-07" db="EMBL/GenBank/DDBJ databases">
        <title>Two chromosome-level genome assemblies of Korean endemic species Abeliophyllum distichum and Forsythia ovata (Oleaceae).</title>
        <authorList>
            <person name="Jang H."/>
        </authorList>
    </citation>
    <scope>NUCLEOTIDE SEQUENCE [LARGE SCALE GENOMIC DNA]</scope>
</reference>
<evidence type="ECO:0000313" key="2">
    <source>
        <dbReference type="Proteomes" id="UP001604336"/>
    </source>
</evidence>
<gene>
    <name evidence="1" type="ORF">Adt_12004</name>
</gene>
<organism evidence="1 2">
    <name type="scientific">Abeliophyllum distichum</name>
    <dbReference type="NCBI Taxonomy" id="126358"/>
    <lineage>
        <taxon>Eukaryota</taxon>
        <taxon>Viridiplantae</taxon>
        <taxon>Streptophyta</taxon>
        <taxon>Embryophyta</taxon>
        <taxon>Tracheophyta</taxon>
        <taxon>Spermatophyta</taxon>
        <taxon>Magnoliopsida</taxon>
        <taxon>eudicotyledons</taxon>
        <taxon>Gunneridae</taxon>
        <taxon>Pentapetalae</taxon>
        <taxon>asterids</taxon>
        <taxon>lamiids</taxon>
        <taxon>Lamiales</taxon>
        <taxon>Oleaceae</taxon>
        <taxon>Forsythieae</taxon>
        <taxon>Abeliophyllum</taxon>
    </lineage>
</organism>
<proteinExistence type="predicted"/>
<dbReference type="EMBL" id="JBFOLK010000003">
    <property type="protein sequence ID" value="KAL2526950.1"/>
    <property type="molecule type" value="Genomic_DNA"/>
</dbReference>
<protein>
    <submittedName>
        <fullName evidence="1">Uncharacterized protein</fullName>
    </submittedName>
</protein>
<dbReference type="Proteomes" id="UP001604336">
    <property type="component" value="Unassembled WGS sequence"/>
</dbReference>
<dbReference type="AlphaFoldDB" id="A0ABD1UPI2"/>
<name>A0ABD1UPI2_9LAMI</name>
<comment type="caution">
    <text evidence="1">The sequence shown here is derived from an EMBL/GenBank/DDBJ whole genome shotgun (WGS) entry which is preliminary data.</text>
</comment>
<accession>A0ABD1UPI2</accession>
<keyword evidence="2" id="KW-1185">Reference proteome</keyword>
<evidence type="ECO:0000313" key="1">
    <source>
        <dbReference type="EMBL" id="KAL2526950.1"/>
    </source>
</evidence>
<sequence length="127" mass="14268">MIEASVVSAMRSTDRDFSIEKATKLGAKVFTGIADPAVAEDEFMKLVQWSSTIAEYQKKFVQLSKYAQVLVGIEIDKCRRFEDGLREEIRSSLTATGWSKFGKLLESALRVGKSMSDRITDKEHIKS</sequence>